<dbReference type="EMBL" id="BAAAZR010000028">
    <property type="protein sequence ID" value="GAA3831408.1"/>
    <property type="molecule type" value="Genomic_DNA"/>
</dbReference>
<comment type="caution">
    <text evidence="1">The sequence shown here is derived from an EMBL/GenBank/DDBJ whole genome shotgun (WGS) entry which is preliminary data.</text>
</comment>
<name>A0ABP7J0B8_9ACTN</name>
<evidence type="ECO:0000313" key="1">
    <source>
        <dbReference type="EMBL" id="GAA3831408.1"/>
    </source>
</evidence>
<protein>
    <submittedName>
        <fullName evidence="1">Uncharacterized protein</fullName>
    </submittedName>
</protein>
<accession>A0ABP7J0B8</accession>
<evidence type="ECO:0000313" key="2">
    <source>
        <dbReference type="Proteomes" id="UP001500888"/>
    </source>
</evidence>
<reference evidence="2" key="1">
    <citation type="journal article" date="2019" name="Int. J. Syst. Evol. Microbiol.">
        <title>The Global Catalogue of Microorganisms (GCM) 10K type strain sequencing project: providing services to taxonomists for standard genome sequencing and annotation.</title>
        <authorList>
            <consortium name="The Broad Institute Genomics Platform"/>
            <consortium name="The Broad Institute Genome Sequencing Center for Infectious Disease"/>
            <person name="Wu L."/>
            <person name="Ma J."/>
        </authorList>
    </citation>
    <scope>NUCLEOTIDE SEQUENCE [LARGE SCALE GENOMIC DNA]</scope>
    <source>
        <strain evidence="2">JCM 16908</strain>
    </source>
</reference>
<proteinExistence type="predicted"/>
<dbReference type="Proteomes" id="UP001500888">
    <property type="component" value="Unassembled WGS sequence"/>
</dbReference>
<sequence>MAASTSSGEAAGVRVTASGYSTGVLRGLDQKDSANVPCMPWARHISSHHSALFRAAARSHLSVMSELSSVLSRSAPVETLGKENPRVPAGLVITIVIDVTPVAPGLDGSRMDMTRGQTA</sequence>
<gene>
    <name evidence="1" type="ORF">GCM10022226_60660</name>
</gene>
<keyword evidence="2" id="KW-1185">Reference proteome</keyword>
<organism evidence="1 2">
    <name type="scientific">Sphaerisporangium flaviroseum</name>
    <dbReference type="NCBI Taxonomy" id="509199"/>
    <lineage>
        <taxon>Bacteria</taxon>
        <taxon>Bacillati</taxon>
        <taxon>Actinomycetota</taxon>
        <taxon>Actinomycetes</taxon>
        <taxon>Streptosporangiales</taxon>
        <taxon>Streptosporangiaceae</taxon>
        <taxon>Sphaerisporangium</taxon>
    </lineage>
</organism>